<accession>A0A132P8H3</accession>
<sequence length="257" mass="29300">MLYFVIPLMSAKAANNWEMVSTLFNRTLWSCYNQTDPDFKIIVACHEIPKLTHEYDDRVEFIQVSEKDAPIPTNQDEKMIDKGYKTHALAMRLRELGGGFAMMVDADDLVSSHLAEYVNSHPQENGFYVKTGYVYFVGDDYMKVLPKFSSGSACIVKYAVEDLPEAYPEVMTANCDDNPWIIRKRHGGVVPACEEQGRPLKPLPFKAAVYVLGTGDNHSLYGKTTKYQTKMREILEMFIAKRKIKGKLKAEFSVDWL</sequence>
<dbReference type="RefSeq" id="WP_002305618.1">
    <property type="nucleotide sequence ID" value="NZ_AP022341.1"/>
</dbReference>
<gene>
    <name evidence="1" type="ORF">AWT83_09090</name>
    <name evidence="2" type="ORF">B1P95_11000</name>
    <name evidence="3" type="ORF">DTPHA_602856</name>
</gene>
<evidence type="ECO:0000313" key="6">
    <source>
        <dbReference type="Proteomes" id="UP000191171"/>
    </source>
</evidence>
<evidence type="ECO:0000313" key="1">
    <source>
        <dbReference type="EMBL" id="KWX18613.1"/>
    </source>
</evidence>
<dbReference type="InterPro" id="IPR029044">
    <property type="entry name" value="Nucleotide-diphossugar_trans"/>
</dbReference>
<reference evidence="2 6" key="3">
    <citation type="submission" date="2017-02" db="EMBL/GenBank/DDBJ databases">
        <title>Clonality and virulence of isolates of VRE in Hematopoietic Stem Cell Transplanted (HSCT) patients.</title>
        <authorList>
            <person name="Marchi A.P."/>
            <person name="Martins R.C."/>
            <person name="Marie S.K."/>
            <person name="Levin A.S."/>
            <person name="Costa S.F."/>
        </authorList>
    </citation>
    <scope>NUCLEOTIDE SEQUENCE [LARGE SCALE GENOMIC DNA]</scope>
    <source>
        <strain evidence="2 6">LIM1759</strain>
    </source>
</reference>
<proteinExistence type="predicted"/>
<dbReference type="EMBL" id="FKLM01000097">
    <property type="protein sequence ID" value="SAM53691.1"/>
    <property type="molecule type" value="Genomic_DNA"/>
</dbReference>
<evidence type="ECO:0000313" key="3">
    <source>
        <dbReference type="EMBL" id="SAM53691.1"/>
    </source>
</evidence>
<organism evidence="1 4">
    <name type="scientific">Enterococcus faecium</name>
    <name type="common">Streptococcus faecium</name>
    <dbReference type="NCBI Taxonomy" id="1352"/>
    <lineage>
        <taxon>Bacteria</taxon>
        <taxon>Bacillati</taxon>
        <taxon>Bacillota</taxon>
        <taxon>Bacilli</taxon>
        <taxon>Lactobacillales</taxon>
        <taxon>Enterococcaceae</taxon>
        <taxon>Enterococcus</taxon>
    </lineage>
</organism>
<dbReference type="PATRIC" id="fig|1352.770.peg.912"/>
<evidence type="ECO:0000313" key="4">
    <source>
        <dbReference type="Proteomes" id="UP000070452"/>
    </source>
</evidence>
<dbReference type="Proteomes" id="UP000183509">
    <property type="component" value="Unassembled WGS sequence"/>
</dbReference>
<evidence type="ECO:0000313" key="2">
    <source>
        <dbReference type="EMBL" id="OOL82096.1"/>
    </source>
</evidence>
<dbReference type="EMBL" id="LRHK01000001">
    <property type="protein sequence ID" value="KWX18613.1"/>
    <property type="molecule type" value="Genomic_DNA"/>
</dbReference>
<reference evidence="3 5" key="2">
    <citation type="submission" date="2016-04" db="EMBL/GenBank/DDBJ databases">
        <authorList>
            <person name="Millard A."/>
        </authorList>
    </citation>
    <scope>NUCLEOTIDE SEQUENCE [LARGE SCALE GENOMIC DNA]</scope>
    <source>
        <strain evidence="3">Isolate 22</strain>
    </source>
</reference>
<dbReference type="EMBL" id="MVGJ01000064">
    <property type="protein sequence ID" value="OOL82096.1"/>
    <property type="molecule type" value="Genomic_DNA"/>
</dbReference>
<comment type="caution">
    <text evidence="1">The sequence shown here is derived from an EMBL/GenBank/DDBJ whole genome shotgun (WGS) entry which is preliminary data.</text>
</comment>
<dbReference type="Proteomes" id="UP000070452">
    <property type="component" value="Unassembled WGS sequence"/>
</dbReference>
<name>A0A132P8H3_ENTFC</name>
<reference evidence="1 4" key="1">
    <citation type="submission" date="2016-01" db="EMBL/GenBank/DDBJ databases">
        <title>Molecular Mechanisms for transfer of large genomic segments between Enterococcus faecium strains.</title>
        <authorList>
            <person name="Garcia-Solache M.A."/>
            <person name="Lebreton F."/>
            <person name="Mclaughlin R.E."/>
            <person name="Whiteaker J.D."/>
            <person name="Gilmore M.S."/>
            <person name="Rice L.B."/>
        </authorList>
    </citation>
    <scope>NUCLEOTIDE SEQUENCE [LARGE SCALE GENOMIC DNA]</scope>
    <source>
        <strain evidence="1 4">D344RRF x C68</strain>
    </source>
</reference>
<protein>
    <submittedName>
        <fullName evidence="1">Uncharacterized protein</fullName>
    </submittedName>
</protein>
<dbReference type="SUPFAM" id="SSF53448">
    <property type="entry name" value="Nucleotide-diphospho-sugar transferases"/>
    <property type="match status" value="1"/>
</dbReference>
<dbReference type="CDD" id="cd00761">
    <property type="entry name" value="Glyco_tranf_GTA_type"/>
    <property type="match status" value="1"/>
</dbReference>
<dbReference type="Proteomes" id="UP000191171">
    <property type="component" value="Unassembled WGS sequence"/>
</dbReference>
<evidence type="ECO:0000313" key="5">
    <source>
        <dbReference type="Proteomes" id="UP000183509"/>
    </source>
</evidence>
<dbReference type="AlphaFoldDB" id="A0A132P8H3"/>